<dbReference type="PANTHER" id="PTHR43861">
    <property type="entry name" value="TRANS-ACONITATE 2-METHYLTRANSFERASE-RELATED"/>
    <property type="match status" value="1"/>
</dbReference>
<keyword evidence="3" id="KW-1185">Reference proteome</keyword>
<name>A0A376ACD2_9HYPH</name>
<dbReference type="PROSITE" id="PS50005">
    <property type="entry name" value="TPR"/>
    <property type="match status" value="1"/>
</dbReference>
<dbReference type="Pfam" id="PF13428">
    <property type="entry name" value="TPR_14"/>
    <property type="match status" value="1"/>
</dbReference>
<reference evidence="3" key="1">
    <citation type="submission" date="2018-07" db="EMBL/GenBank/DDBJ databases">
        <authorList>
            <person name="Peiro R."/>
            <person name="Begona"/>
            <person name="Cbmso G."/>
            <person name="Lopez M."/>
            <person name="Gonzalez S."/>
        </authorList>
    </citation>
    <scope>NUCLEOTIDE SEQUENCE [LARGE SCALE GENOMIC DNA]</scope>
</reference>
<dbReference type="SUPFAM" id="SSF53335">
    <property type="entry name" value="S-adenosyl-L-methionine-dependent methyltransferases"/>
    <property type="match status" value="1"/>
</dbReference>
<dbReference type="Gene3D" id="1.25.40.10">
    <property type="entry name" value="Tetratricopeptide repeat domain"/>
    <property type="match status" value="1"/>
</dbReference>
<feature type="repeat" description="TPR" evidence="1">
    <location>
        <begin position="47"/>
        <end position="80"/>
    </location>
</feature>
<dbReference type="InterPro" id="IPR019734">
    <property type="entry name" value="TPR_rpt"/>
</dbReference>
<dbReference type="CDD" id="cd02440">
    <property type="entry name" value="AdoMet_MTases"/>
    <property type="match status" value="1"/>
</dbReference>
<proteinExistence type="predicted"/>
<protein>
    <submittedName>
        <fullName evidence="2">Uncharacterized protein</fullName>
    </submittedName>
</protein>
<dbReference type="AlphaFoldDB" id="A0A376ACD2"/>
<dbReference type="OrthoDB" id="465636at2"/>
<dbReference type="Gene3D" id="3.40.50.150">
    <property type="entry name" value="Vaccinia Virus protein VP39"/>
    <property type="match status" value="1"/>
</dbReference>
<gene>
    <name evidence="2" type="ORF">RHIZ70_1174</name>
</gene>
<sequence length="314" mass="33366">MQPTQFSSGDVIADRRADYARMLAESGDPAAAAELMEQALELAPTWAAGWLRLGEYREKAGLGAGAAEALRQVLALDPEDIFGAGLKLALLGATETPNKPPSRYVEALFDDYADRFEQALVERLDYTVPGKLAALVRKVRGAGGPFDCAVDLGCGTGLFGVEIRSIVSRLEGFDLSANMLAKAGEKGIYDHLARSDLSLDAQGSELFAEGLARGRADLVAAADVLMYLGDLSNAFLLAAELSAPGALFAFSVEDAGTPDGLHLAPSLRYAHSEAYVRAALVAVGFEIREIERTTIRMDGGKPVFGILFVAIRAR</sequence>
<organism evidence="2 3">
    <name type="scientific">Ciceribacter selenitireducens ATCC BAA-1503</name>
    <dbReference type="NCBI Taxonomy" id="1336235"/>
    <lineage>
        <taxon>Bacteria</taxon>
        <taxon>Pseudomonadati</taxon>
        <taxon>Pseudomonadota</taxon>
        <taxon>Alphaproteobacteria</taxon>
        <taxon>Hyphomicrobiales</taxon>
        <taxon>Rhizobiaceae</taxon>
        <taxon>Ciceribacter</taxon>
    </lineage>
</organism>
<dbReference type="SUPFAM" id="SSF48452">
    <property type="entry name" value="TPR-like"/>
    <property type="match status" value="1"/>
</dbReference>
<accession>A0A376ACD2</accession>
<dbReference type="Proteomes" id="UP000254764">
    <property type="component" value="Unassembled WGS sequence"/>
</dbReference>
<keyword evidence="1" id="KW-0802">TPR repeat</keyword>
<dbReference type="RefSeq" id="WP_115668527.1">
    <property type="nucleotide sequence ID" value="NZ_UEYP01000001.1"/>
</dbReference>
<evidence type="ECO:0000313" key="2">
    <source>
        <dbReference type="EMBL" id="SSC65466.1"/>
    </source>
</evidence>
<dbReference type="InterPro" id="IPR011990">
    <property type="entry name" value="TPR-like_helical_dom_sf"/>
</dbReference>
<dbReference type="STRING" id="1336235.GCA_000518785_01727"/>
<dbReference type="Pfam" id="PF13489">
    <property type="entry name" value="Methyltransf_23"/>
    <property type="match status" value="1"/>
</dbReference>
<evidence type="ECO:0000313" key="3">
    <source>
        <dbReference type="Proteomes" id="UP000254764"/>
    </source>
</evidence>
<evidence type="ECO:0000256" key="1">
    <source>
        <dbReference type="PROSITE-ProRule" id="PRU00339"/>
    </source>
</evidence>
<dbReference type="EMBL" id="UEYP01000001">
    <property type="protein sequence ID" value="SSC65466.1"/>
    <property type="molecule type" value="Genomic_DNA"/>
</dbReference>
<dbReference type="PANTHER" id="PTHR43861:SF1">
    <property type="entry name" value="TRANS-ACONITATE 2-METHYLTRANSFERASE"/>
    <property type="match status" value="1"/>
</dbReference>
<dbReference type="InterPro" id="IPR029063">
    <property type="entry name" value="SAM-dependent_MTases_sf"/>
</dbReference>